<dbReference type="RefSeq" id="WP_119817615.1">
    <property type="nucleotide sequence ID" value="NZ_CP025066.1"/>
</dbReference>
<evidence type="ECO:0000313" key="2">
    <source>
        <dbReference type="EMBL" id="AUX09281.1"/>
    </source>
</evidence>
<feature type="transmembrane region" description="Helical" evidence="1">
    <location>
        <begin position="29"/>
        <end position="62"/>
    </location>
</feature>
<gene>
    <name evidence="2" type="ORF">AArcSl_1652</name>
</gene>
<reference evidence="3" key="1">
    <citation type="submission" date="2017-11" db="EMBL/GenBank/DDBJ databases">
        <title>Phenotypic and genomic properties of facultatively anaerobic sulfur-reducing natronoarchaea from hypersaline soda lakes.</title>
        <authorList>
            <person name="Sorokin D.Y."/>
            <person name="Kublanov I.V."/>
            <person name="Roman P."/>
            <person name="Sinninghe Damste J.S."/>
            <person name="Golyshin P.N."/>
            <person name="Rojo D."/>
            <person name="Ciordia S."/>
            <person name="Mena M.D.C."/>
            <person name="Ferrer M."/>
            <person name="Messina E."/>
            <person name="Smedile F."/>
            <person name="La Spada G."/>
            <person name="La Cono V."/>
            <person name="Yakimov M.M."/>
        </authorList>
    </citation>
    <scope>NUCLEOTIDE SEQUENCE [LARGE SCALE GENOMIC DNA]</scope>
    <source>
        <strain evidence="3">AArc-Sl</strain>
    </source>
</reference>
<dbReference type="Proteomes" id="UP000263012">
    <property type="component" value="Chromosome"/>
</dbReference>
<dbReference type="EMBL" id="CP025066">
    <property type="protein sequence ID" value="AUX09281.1"/>
    <property type="molecule type" value="Genomic_DNA"/>
</dbReference>
<keyword evidence="1" id="KW-1133">Transmembrane helix</keyword>
<keyword evidence="1" id="KW-0472">Membrane</keyword>
<dbReference type="KEGG" id="hdf:AArcSl_1652"/>
<dbReference type="AlphaFoldDB" id="A0A343TJK9"/>
<organism evidence="2 3">
    <name type="scientific">Halalkaliarchaeum desulfuricum</name>
    <dbReference type="NCBI Taxonomy" id="2055893"/>
    <lineage>
        <taxon>Archaea</taxon>
        <taxon>Methanobacteriati</taxon>
        <taxon>Methanobacteriota</taxon>
        <taxon>Stenosarchaea group</taxon>
        <taxon>Halobacteria</taxon>
        <taxon>Halobacteriales</taxon>
        <taxon>Haloferacaceae</taxon>
        <taxon>Halalkaliarchaeum</taxon>
    </lineage>
</organism>
<keyword evidence="3" id="KW-1185">Reference proteome</keyword>
<accession>A0A343TJK9</accession>
<name>A0A343TJK9_9EURY</name>
<evidence type="ECO:0000256" key="1">
    <source>
        <dbReference type="SAM" id="Phobius"/>
    </source>
</evidence>
<keyword evidence="1" id="KW-0812">Transmembrane</keyword>
<sequence>MATPVDWLRELLKDGIGQHSPGDQITAGLILGAVIIATSAVGLVGTLLLMPIPILMAGFGILRLSSTVDQLYPL</sequence>
<proteinExistence type="predicted"/>
<dbReference type="GeneID" id="37878006"/>
<protein>
    <submittedName>
        <fullName evidence="2">Uncharacterized protein</fullName>
    </submittedName>
</protein>
<evidence type="ECO:0000313" key="3">
    <source>
        <dbReference type="Proteomes" id="UP000263012"/>
    </source>
</evidence>